<dbReference type="Pfam" id="PF23014">
    <property type="entry name" value="PH_Tiam1"/>
    <property type="match status" value="1"/>
</dbReference>
<feature type="compositionally biased region" description="Polar residues" evidence="3">
    <location>
        <begin position="567"/>
        <end position="577"/>
    </location>
</feature>
<dbReference type="FunFam" id="2.30.29.30:FF:000065">
    <property type="entry name" value="T cell lymphoma invasion and metastasis 1"/>
    <property type="match status" value="1"/>
</dbReference>
<evidence type="ECO:0000259" key="8">
    <source>
        <dbReference type="PROSITE" id="PS50898"/>
    </source>
</evidence>
<dbReference type="SMART" id="SM00228">
    <property type="entry name" value="PDZ"/>
    <property type="match status" value="1"/>
</dbReference>
<feature type="compositionally biased region" description="Polar residues" evidence="3">
    <location>
        <begin position="3016"/>
        <end position="3028"/>
    </location>
</feature>
<feature type="compositionally biased region" description="Basic and acidic residues" evidence="3">
    <location>
        <begin position="3377"/>
        <end position="3388"/>
    </location>
</feature>
<dbReference type="Gene3D" id="2.30.42.10">
    <property type="match status" value="1"/>
</dbReference>
<feature type="region of interest" description="Disordered" evidence="3">
    <location>
        <begin position="1209"/>
        <end position="1231"/>
    </location>
</feature>
<feature type="compositionally biased region" description="Low complexity" evidence="3">
    <location>
        <begin position="2977"/>
        <end position="2992"/>
    </location>
</feature>
<feature type="region of interest" description="Disordered" evidence="3">
    <location>
        <begin position="1277"/>
        <end position="1315"/>
    </location>
</feature>
<feature type="region of interest" description="Disordered" evidence="3">
    <location>
        <begin position="723"/>
        <end position="778"/>
    </location>
</feature>
<feature type="compositionally biased region" description="Polar residues" evidence="3">
    <location>
        <begin position="756"/>
        <end position="766"/>
    </location>
</feature>
<feature type="region of interest" description="Disordered" evidence="3">
    <location>
        <begin position="1098"/>
        <end position="1141"/>
    </location>
</feature>
<feature type="compositionally biased region" description="Basic residues" evidence="3">
    <location>
        <begin position="1128"/>
        <end position="1138"/>
    </location>
</feature>
<feature type="compositionally biased region" description="Basic and acidic residues" evidence="3">
    <location>
        <begin position="3284"/>
        <end position="3294"/>
    </location>
</feature>
<feature type="compositionally biased region" description="Basic and acidic residues" evidence="3">
    <location>
        <begin position="1460"/>
        <end position="1470"/>
    </location>
</feature>
<dbReference type="PROSITE" id="PS50106">
    <property type="entry name" value="PDZ"/>
    <property type="match status" value="1"/>
</dbReference>
<dbReference type="PROSITE" id="PS50010">
    <property type="entry name" value="DH_2"/>
    <property type="match status" value="1"/>
</dbReference>
<feature type="compositionally biased region" description="Basic and acidic residues" evidence="3">
    <location>
        <begin position="2946"/>
        <end position="2956"/>
    </location>
</feature>
<feature type="compositionally biased region" description="Basic residues" evidence="3">
    <location>
        <begin position="1363"/>
        <end position="1375"/>
    </location>
</feature>
<evidence type="ECO:0000259" key="5">
    <source>
        <dbReference type="PROSITE" id="PS50010"/>
    </source>
</evidence>
<feature type="compositionally biased region" description="Basic and acidic residues" evidence="3">
    <location>
        <begin position="1342"/>
        <end position="1354"/>
    </location>
</feature>
<feature type="region of interest" description="Disordered" evidence="3">
    <location>
        <begin position="620"/>
        <end position="667"/>
    </location>
</feature>
<feature type="region of interest" description="Disordered" evidence="3">
    <location>
        <begin position="680"/>
        <end position="701"/>
    </location>
</feature>
<feature type="compositionally biased region" description="Polar residues" evidence="3">
    <location>
        <begin position="3314"/>
        <end position="3325"/>
    </location>
</feature>
<feature type="compositionally biased region" description="Basic residues" evidence="3">
    <location>
        <begin position="1688"/>
        <end position="1698"/>
    </location>
</feature>
<dbReference type="OrthoDB" id="8059989at2759"/>
<feature type="domain" description="WH1" evidence="7">
    <location>
        <begin position="88"/>
        <end position="206"/>
    </location>
</feature>
<dbReference type="SUPFAM" id="SSF48065">
    <property type="entry name" value="DBL homology domain (DH-domain)"/>
    <property type="match status" value="1"/>
</dbReference>
<dbReference type="InterPro" id="IPR040655">
    <property type="entry name" value="TIAM1_CC-Ex"/>
</dbReference>
<dbReference type="InterPro" id="IPR000697">
    <property type="entry name" value="WH1/EVH1_dom"/>
</dbReference>
<dbReference type="SMART" id="SM00455">
    <property type="entry name" value="RBD"/>
    <property type="match status" value="1"/>
</dbReference>
<dbReference type="Pfam" id="PF18385">
    <property type="entry name" value="Tiam_CC_Ex"/>
    <property type="match status" value="1"/>
</dbReference>
<keyword evidence="1" id="KW-0344">Guanine-nucleotide releasing factor</keyword>
<dbReference type="InterPro" id="IPR001849">
    <property type="entry name" value="PH_domain"/>
</dbReference>
<feature type="domain" description="RBD" evidence="8">
    <location>
        <begin position="2170"/>
        <end position="2237"/>
    </location>
</feature>
<organism evidence="9 10">
    <name type="scientific">Polypedilum vanderplanki</name>
    <name type="common">Sleeping chironomid midge</name>
    <dbReference type="NCBI Taxonomy" id="319348"/>
    <lineage>
        <taxon>Eukaryota</taxon>
        <taxon>Metazoa</taxon>
        <taxon>Ecdysozoa</taxon>
        <taxon>Arthropoda</taxon>
        <taxon>Hexapoda</taxon>
        <taxon>Insecta</taxon>
        <taxon>Pterygota</taxon>
        <taxon>Neoptera</taxon>
        <taxon>Endopterygota</taxon>
        <taxon>Diptera</taxon>
        <taxon>Nematocera</taxon>
        <taxon>Chironomoidea</taxon>
        <taxon>Chironomidae</taxon>
        <taxon>Chironominae</taxon>
        <taxon>Polypedilum</taxon>
        <taxon>Polypedilum</taxon>
    </lineage>
</organism>
<dbReference type="GO" id="GO:0007264">
    <property type="term" value="P:small GTPase-mediated signal transduction"/>
    <property type="evidence" value="ECO:0007669"/>
    <property type="project" value="InterPro"/>
</dbReference>
<feature type="compositionally biased region" description="Basic and acidic residues" evidence="3">
    <location>
        <begin position="680"/>
        <end position="691"/>
    </location>
</feature>
<feature type="region of interest" description="Disordered" evidence="3">
    <location>
        <begin position="212"/>
        <end position="321"/>
    </location>
</feature>
<dbReference type="SUPFAM" id="SSF50156">
    <property type="entry name" value="PDZ domain-like"/>
    <property type="match status" value="1"/>
</dbReference>
<dbReference type="Pfam" id="PF02196">
    <property type="entry name" value="RBD"/>
    <property type="match status" value="1"/>
</dbReference>
<feature type="compositionally biased region" description="Polar residues" evidence="3">
    <location>
        <begin position="3528"/>
        <end position="3537"/>
    </location>
</feature>
<dbReference type="SMART" id="SM00461">
    <property type="entry name" value="WH1"/>
    <property type="match status" value="1"/>
</dbReference>
<evidence type="ECO:0000259" key="7">
    <source>
        <dbReference type="PROSITE" id="PS50229"/>
    </source>
</evidence>
<dbReference type="FunFam" id="2.30.29.30:FF:000337">
    <property type="entry name" value="Protein still life, isoform SIF type"/>
    <property type="match status" value="1"/>
</dbReference>
<dbReference type="CDD" id="cd00136">
    <property type="entry name" value="PDZ_canonical"/>
    <property type="match status" value="1"/>
</dbReference>
<dbReference type="CDD" id="cd01230">
    <property type="entry name" value="PH1_Tiam1_2"/>
    <property type="match status" value="1"/>
</dbReference>
<dbReference type="CDD" id="cd00160">
    <property type="entry name" value="RhoGEF"/>
    <property type="match status" value="1"/>
</dbReference>
<dbReference type="Gene3D" id="6.10.140.680">
    <property type="match status" value="1"/>
</dbReference>
<protein>
    <recommendedName>
        <fullName evidence="11">PH domain-containing protein</fullName>
    </recommendedName>
</protein>
<feature type="region of interest" description="Disordered" evidence="3">
    <location>
        <begin position="1342"/>
        <end position="1432"/>
    </location>
</feature>
<dbReference type="PROSITE" id="PS50003">
    <property type="entry name" value="PH_DOMAIN"/>
    <property type="match status" value="1"/>
</dbReference>
<feature type="region of interest" description="Disordered" evidence="3">
    <location>
        <begin position="904"/>
        <end position="939"/>
    </location>
</feature>
<feature type="compositionally biased region" description="Basic residues" evidence="3">
    <location>
        <begin position="3501"/>
        <end position="3511"/>
    </location>
</feature>
<feature type="compositionally biased region" description="Polar residues" evidence="3">
    <location>
        <begin position="2993"/>
        <end position="3002"/>
    </location>
</feature>
<dbReference type="PROSITE" id="PS00741">
    <property type="entry name" value="DH_1"/>
    <property type="match status" value="1"/>
</dbReference>
<feature type="compositionally biased region" description="Basic residues" evidence="3">
    <location>
        <begin position="1295"/>
        <end position="1306"/>
    </location>
</feature>
<keyword evidence="2" id="KW-0677">Repeat</keyword>
<feature type="region of interest" description="Disordered" evidence="3">
    <location>
        <begin position="1674"/>
        <end position="1699"/>
    </location>
</feature>
<accession>A0A9J6CA59</accession>
<feature type="region of interest" description="Disordered" evidence="3">
    <location>
        <begin position="459"/>
        <end position="577"/>
    </location>
</feature>
<feature type="domain" description="PDZ" evidence="6">
    <location>
        <begin position="2253"/>
        <end position="2329"/>
    </location>
</feature>
<feature type="compositionally biased region" description="Low complexity" evidence="3">
    <location>
        <begin position="2146"/>
        <end position="2163"/>
    </location>
</feature>
<dbReference type="CDD" id="cd01255">
    <property type="entry name" value="PH2_Tiam1_2"/>
    <property type="match status" value="1"/>
</dbReference>
<dbReference type="SMART" id="SM00325">
    <property type="entry name" value="RhoGEF"/>
    <property type="match status" value="1"/>
</dbReference>
<feature type="compositionally biased region" description="Polar residues" evidence="3">
    <location>
        <begin position="3197"/>
        <end position="3215"/>
    </location>
</feature>
<dbReference type="GO" id="GO:0005085">
    <property type="term" value="F:guanyl-nucleotide exchange factor activity"/>
    <property type="evidence" value="ECO:0007669"/>
    <property type="project" value="UniProtKB-KW"/>
</dbReference>
<feature type="compositionally biased region" description="Low complexity" evidence="3">
    <location>
        <begin position="466"/>
        <end position="488"/>
    </location>
</feature>
<dbReference type="PANTHER" id="PTHR46001">
    <property type="entry name" value="TIAM (MAMMALIAN TUMOR INVASION AND METASTASIS FACTOR) HOMOLOG"/>
    <property type="match status" value="1"/>
</dbReference>
<evidence type="ECO:0000256" key="1">
    <source>
        <dbReference type="ARBA" id="ARBA00022658"/>
    </source>
</evidence>
<feature type="compositionally biased region" description="Polar residues" evidence="3">
    <location>
        <begin position="1102"/>
        <end position="1127"/>
    </location>
</feature>
<name>A0A9J6CA59_POLVA</name>
<dbReference type="SMART" id="SM00233">
    <property type="entry name" value="PH"/>
    <property type="match status" value="2"/>
</dbReference>
<dbReference type="PROSITE" id="PS50229">
    <property type="entry name" value="WH1"/>
    <property type="match status" value="1"/>
</dbReference>
<dbReference type="InterPro" id="IPR036034">
    <property type="entry name" value="PDZ_sf"/>
</dbReference>
<feature type="compositionally biased region" description="Low complexity" evidence="3">
    <location>
        <begin position="3478"/>
        <end position="3500"/>
    </location>
</feature>
<dbReference type="InterPro" id="IPR035899">
    <property type="entry name" value="DBL_dom_sf"/>
</dbReference>
<dbReference type="SUPFAM" id="SSF50729">
    <property type="entry name" value="PH domain-like"/>
    <property type="match status" value="3"/>
</dbReference>
<feature type="region of interest" description="Disordered" evidence="3">
    <location>
        <begin position="3083"/>
        <end position="3244"/>
    </location>
</feature>
<feature type="compositionally biased region" description="Basic and acidic residues" evidence="3">
    <location>
        <begin position="278"/>
        <end position="287"/>
    </location>
</feature>
<feature type="compositionally biased region" description="Low complexity" evidence="3">
    <location>
        <begin position="1674"/>
        <end position="1687"/>
    </location>
</feature>
<feature type="region of interest" description="Disordered" evidence="3">
    <location>
        <begin position="2924"/>
        <end position="3045"/>
    </location>
</feature>
<sequence>MGAKGSVEAAKMNADNWGHLERGRSSQYGGGYRHNQRSQSLNRGQALSRAEVGGQSGCASCAMGNKLSCSCAPLMRKGYRYEDSPWQTSRRRDGHLLRLWAEVFHVAASGAGQVKWQQVSEDLVPVNITCIQDSPECVFHITAYNSQVDKILDVRLVQPGTRIGQASECFVYWKDPMTNDTWGLNFTSPIDAKQFRECCSPSFKFSRKASSSYSLKLDPPGKGKVKPKRKPLSTPASPSRAREPQCTCMTAEQYARIKAQDPRYRGSSTLPRPTTKATDTDLMRSEKPVTTASTTSLYDNVTSSNQGQGQETLQRQKSDTSTMTNICTASVGTQQNHVGLQISQDDASDKNAQREETSKSEGTQAGGTLQNQKTAVKTSISTGTGTRTKDYNENIMHEHQITSSKRNKSKSTEDMNVDAGTLKKMLKPLHNNESPVTSPEMGRRRYNYYNAATNTAPHGHQHIIHNNHFNHNSMSRQSSQSSRFSGSRSSHEIGRGYQPPRGLYLELEKERCGLEGSPPSDNVMFDNQCYATTPSSSNGNSDQEPGGYGSGTGRPRHHSHPHQQQPNVTPTPGSPTSRLLLEYEMHLRNTLAKGMDAESYSLHTFEALLSQSMENLELAESLPASSTQRSPYPTRRRSSSSAKSSTLPLPHRLNVEHSYIPKERERDGYYSDRNELIRERERERERERGYLSDHNSSYSTSRCASCIGESARAQWFRHSGGWRSGSSTLGSGTNLISQSTTGHRRSPWDSLPSLKQDGSLNDSGYKSNRADSFEQRGVFDRQDSLRSDYLSDRETRYGIVQQASIDSTDSRLCYLTSSEQTASTASSNNNSESNDKNKSLTLDCCCVVVQITPGATGKGSQQSATVGDGSKKHGDGLSSRANGAAPICRCSSAVANHISSRSDDAAASTSSNIPGGATTSTPSTSHKSMMMTGQSFGAKSRSGSLDQLLFLTDQLAAHTLQRQENRHTGRREITADDLFNYLKDINGDLKFVDKKRLAQLLLQNTEEMVAQQHQLQQQQHQQSVTGTIRKHTPVSRQESGGEKQIHFVNNIGPTPPPTNPIDAPTKSILQTSRKSKFSSGNKVEMLDIAQQQKEFSDEWLNRSHSQRISSRSVEVSSTMPKPDQIQSSKKHHKHHQRHFSGPEDLEALKKDIAHWLERHPYKKDAALLDLIETAARLKHEKHQHPQQGIMKPKTLIKNEFADIIRPPLPQKQRSQQQQQPPPLPMKQFQRQKSADDLRVLKNNILEWLTKQQIMNQQRLQLQQQQMVPLKSAIVESKAGESVKSQTTTAPPPLPRKTHQKLHKRHSLGPSDESSDFHEIPLDWIQIPIEKLNKMREVQKSCAEISRKGSGKEQKSTLPSSHERAHHRSVERRLRHSASEVVQSNVDRSHKIMQQQQPPSQVQYQLIQHSQQMPMQASSSQQQQQQIQQQPQYQIVQRYREPTRVVAERHHSHDHHNGHHSSGEQRTSKRDKPARHHRQTQRSATTSNMLPGRQPSSSSHGGGSSSHHSVGSDLKAIYQSTTSLVRCDDPMCPLLPICTDPNCYLNANSHYDTPRRASLPPRSNEMLQDSDICTDPRCCESLPICTDPRCCGTIARSKSKAAIGVSAHHKFKSNSLPRCVESQSTRRSDLFLSGLSKDESYSSLPKSATLSSATAQASSAHNKPITATNITTTTTASHSNNKINNINHSHSKTRAHRNGNNKLMKSASAASLNSRRRRHKTVHFGENLLREVCQNRQLIKPLTDQPSNSSSTLQPNIQMLYNFVEGVLSAWVDEEDDDNIKSGPDSEPERGAILKPMHRCNRARLQTIRRVVNEAAALKGTLKLGNSRYRHRHWRGTAKDCNERFLRKISDDDRMSLTTAISDEDDGESIMASPYKAKAQGTASASFNCTGAVRKAGFLSVKKWLLRKKHQIELARKRGWKGYWVCLKGTTLLFYPCDSREGRSVEAAPKHLIIVDGAIMQPIPEHPKRDYIFCLSTAFGDAYLFQAPCQVELENWVNSIHSACAAAFARHRGKTGTLHLLQEEIFRLDKAIESDHKLKHMADLQSSVVTDQDTRIQIQQQIITWEENLERLHCEQFRLRCYMASLQCGELPNPKSLLTHVSRPTKNTLNKLGVFTVSSFHAFICARSPSLLNNLLAGRGATKRRPPLLSRSNSGSSRRSMQMSSRDDSEKSYNVPLPDNSYVTVYLRESMTVEEFLATACVRKNLNPMEHFVRVKKRREMEDHNYFVPHRNDLIETYLHTHEIVEVCAKILYQVELQRSTLEQMWGFSVEAELIENADRQDELCCYVSRVEDKSVALQNGIIKGDEIIVINGAIVSDLDMMYLESVLQEEQALCMMMRSSRVEPPDLTCILRSTDDIIESLVCPPPPTDPGMMSEEMITGLIVPAPNWKRPGVEHHDSVTSDQQLIDSSRQKVQSRTSSFEIENLLKTAEQVTTYCRSPQETRKSSPTGSVTSSAASNAVLTPSRQLTDAEKLRKVILELVDTERAYVKHLNNLLEHYLEPLKRETFLSNAEITALFGNIQEIVTFQRQFLQNLEEALEIEPDFHRFDHSSQFRNVLFAIGSAFLYYVNHFKLYSSFCASHSKAQKVLHPNEGNQALQEFLLSKNPRQEHSSTLESYLIKPIQRILKYPLLLQQLKNLTDPYAEEHQHLIEALKGMEKVAEHINEMQRIHEEYGAIFDHLFRQHQKSCKQPIDLSPGDLLYYGGVEWLNISDFLGKIKKGLELHAMCFVFKSAVVFLCKERLRQKKKLMGVSNKNAPNEVEIIRYQVLIPVTEVQVRASSAKDMDSHFLWELIHLRSQLQRRSEKVYVLSNSTADFRNAFLKTIRQIIRESVRNMSIPIKERGSISSVSSAGGGPHFSGNSQTLERPKQTSSIQQGSQTLGKPKKKNNQRLSAGNIDYDNLHGSSQEHDYGMEQEEAPPIFRIRSKTVGDDGGPPPVPKRTTSELTTEKDPGIKSEGEDESLMGHRSKSLGRTPNHLTLSTTSTLSVGSTGSQARLIQSSHAPSHYQPVLMKDLGKTSSTDSGESISFHTEKSSDSTSGVDVNDDNYQLTDEIVDKHLDDLKKECLSYETRDVAKFMEKLKTQSESLDGGDGSQDEKKAEIVALEKKSARRESESRKELEIMMKQKEEKGKRDSTSSIKSHRKSSSSSPTLRKPKTIDMDATSHLSPTRQQIDSSQVQIIKIKSPSGSRRPSREASRNNSVERSPSREMQQQQTLKKPEGGILKKPSPKFGKASEYKLSNSLRPDSFISPFSSFESKSDKLSPSSEILPTFCAKEAQKRASLSDYERDPQDYHHQAMKSRSLESSLEHLKSALKHQSSYEQQQPYCLSPMHDPNRYYNLSAQHSIESNRSPVRYCSPVPPHYYNEPFYEYPRHKARQRESRSLERPDFSRQSSSEYERYYEEPPPYSHHHDEQRTRRHSVYEHRSIPYHYYSMSPDDYLMSASSHYEQPSACVDCYYQTYRQPSHLHHYTQQPPPLPKRNSSSSSQQQQQQSKSPSQSRQRQSRSRKKLSRRMSSNYFNKSFDDDENMNSSGTSSNKPMHDNEEIRV</sequence>
<dbReference type="PANTHER" id="PTHR46001:SF3">
    <property type="entry name" value="PROTEIN STILL LIFE, ISOFORM SIF TYPE 1"/>
    <property type="match status" value="1"/>
</dbReference>
<keyword evidence="10" id="KW-1185">Reference proteome</keyword>
<feature type="region of interest" description="Disordered" evidence="3">
    <location>
        <begin position="3278"/>
        <end position="3327"/>
    </location>
</feature>
<feature type="compositionally biased region" description="Polar residues" evidence="3">
    <location>
        <begin position="3035"/>
        <end position="3045"/>
    </location>
</feature>
<feature type="compositionally biased region" description="Low complexity" evidence="3">
    <location>
        <begin position="625"/>
        <end position="645"/>
    </location>
</feature>
<feature type="compositionally biased region" description="Polar residues" evidence="3">
    <location>
        <begin position="288"/>
        <end position="321"/>
    </location>
</feature>
<evidence type="ECO:0000313" key="9">
    <source>
        <dbReference type="EMBL" id="KAG5679012.1"/>
    </source>
</evidence>
<feature type="compositionally biased region" description="Basic and acidic residues" evidence="3">
    <location>
        <begin position="768"/>
        <end position="778"/>
    </location>
</feature>
<dbReference type="InterPro" id="IPR000219">
    <property type="entry name" value="DH_dom"/>
</dbReference>
<evidence type="ECO:0000313" key="10">
    <source>
        <dbReference type="Proteomes" id="UP001107558"/>
    </source>
</evidence>
<dbReference type="InterPro" id="IPR003116">
    <property type="entry name" value="RBD_dom"/>
</dbReference>
<feature type="region of interest" description="Disordered" evidence="3">
    <location>
        <begin position="2436"/>
        <end position="2458"/>
    </location>
</feature>
<dbReference type="Gene3D" id="1.20.900.10">
    <property type="entry name" value="Dbl homology (DH) domain"/>
    <property type="match status" value="1"/>
</dbReference>
<dbReference type="InterPro" id="IPR001478">
    <property type="entry name" value="PDZ"/>
</dbReference>
<feature type="compositionally biased region" description="Basic and acidic residues" evidence="3">
    <location>
        <begin position="3538"/>
        <end position="3547"/>
    </location>
</feature>
<dbReference type="Pfam" id="PF00169">
    <property type="entry name" value="PH"/>
    <property type="match status" value="1"/>
</dbReference>
<reference evidence="9" key="1">
    <citation type="submission" date="2021-03" db="EMBL/GenBank/DDBJ databases">
        <title>Chromosome level genome of the anhydrobiotic midge Polypedilum vanderplanki.</title>
        <authorList>
            <person name="Yoshida Y."/>
            <person name="Kikawada T."/>
            <person name="Gusev O."/>
        </authorList>
    </citation>
    <scope>NUCLEOTIDE SEQUENCE</scope>
    <source>
        <strain evidence="9">NIAS01</strain>
        <tissue evidence="9">Whole body or cell culture</tissue>
    </source>
</reference>
<feature type="region of interest" description="Disordered" evidence="3">
    <location>
        <begin position="342"/>
        <end position="389"/>
    </location>
</feature>
<feature type="compositionally biased region" description="Polar residues" evidence="3">
    <location>
        <begin position="2858"/>
        <end position="2880"/>
    </location>
</feature>
<feature type="compositionally biased region" description="Polar residues" evidence="3">
    <location>
        <begin position="3163"/>
        <end position="3178"/>
    </location>
</feature>
<feature type="compositionally biased region" description="Low complexity" evidence="3">
    <location>
        <begin position="1393"/>
        <end position="1432"/>
    </location>
</feature>
<feature type="region of interest" description="Disordered" evidence="3">
    <location>
        <begin position="1446"/>
        <end position="1510"/>
    </location>
</feature>
<evidence type="ECO:0000259" key="4">
    <source>
        <dbReference type="PROSITE" id="PS50003"/>
    </source>
</evidence>
<dbReference type="FunFam" id="2.30.29.30:FF:000373">
    <property type="entry name" value="Protein still life, isoform SIF type"/>
    <property type="match status" value="1"/>
</dbReference>
<feature type="compositionally biased region" description="Polar residues" evidence="3">
    <location>
        <begin position="360"/>
        <end position="386"/>
    </location>
</feature>
<comment type="caution">
    <text evidence="9">The sequence shown here is derived from an EMBL/GenBank/DDBJ whole genome shotgun (WGS) entry which is preliminary data.</text>
</comment>
<feature type="region of interest" description="Disordered" evidence="3">
    <location>
        <begin position="16"/>
        <end position="46"/>
    </location>
</feature>
<evidence type="ECO:0000256" key="2">
    <source>
        <dbReference type="ARBA" id="ARBA00022737"/>
    </source>
</evidence>
<feature type="region of interest" description="Disordered" evidence="3">
    <location>
        <begin position="3373"/>
        <end position="3418"/>
    </location>
</feature>
<dbReference type="InterPro" id="IPR011993">
    <property type="entry name" value="PH-like_dom_sf"/>
</dbReference>
<dbReference type="InterPro" id="IPR001331">
    <property type="entry name" value="GDS_CDC24_CS"/>
</dbReference>
<feature type="region of interest" description="Disordered" evidence="3">
    <location>
        <begin position="856"/>
        <end position="880"/>
    </location>
</feature>
<feature type="compositionally biased region" description="Basic and acidic residues" evidence="3">
    <location>
        <begin position="653"/>
        <end position="667"/>
    </location>
</feature>
<dbReference type="InterPro" id="IPR043537">
    <property type="entry name" value="Tiam1/Tiam2/Sif"/>
</dbReference>
<evidence type="ECO:0008006" key="11">
    <source>
        <dbReference type="Google" id="ProtNLM"/>
    </source>
</evidence>
<feature type="compositionally biased region" description="Basic and acidic residues" evidence="3">
    <location>
        <begin position="3094"/>
        <end position="3134"/>
    </location>
</feature>
<feature type="compositionally biased region" description="Polar residues" evidence="3">
    <location>
        <begin position="266"/>
        <end position="277"/>
    </location>
</feature>
<feature type="compositionally biased region" description="Polar residues" evidence="3">
    <location>
        <begin position="529"/>
        <end position="543"/>
    </location>
</feature>
<feature type="compositionally biased region" description="Basic and acidic residues" evidence="3">
    <location>
        <begin position="347"/>
        <end position="359"/>
    </location>
</feature>
<dbReference type="InterPro" id="IPR055230">
    <property type="entry name" value="PH_Tiam1/2"/>
</dbReference>
<dbReference type="Proteomes" id="UP001107558">
    <property type="component" value="Chromosome 2"/>
</dbReference>
<proteinExistence type="predicted"/>
<feature type="region of interest" description="Disordered" evidence="3">
    <location>
        <begin position="3466"/>
        <end position="3547"/>
    </location>
</feature>
<evidence type="ECO:0000259" key="6">
    <source>
        <dbReference type="PROSITE" id="PS50106"/>
    </source>
</evidence>
<feature type="compositionally biased region" description="Basic and acidic residues" evidence="3">
    <location>
        <begin position="3408"/>
        <end position="3418"/>
    </location>
</feature>
<dbReference type="EMBL" id="JADBJN010000002">
    <property type="protein sequence ID" value="KAG5679012.1"/>
    <property type="molecule type" value="Genomic_DNA"/>
</dbReference>
<gene>
    <name evidence="9" type="ORF">PVAND_008617</name>
</gene>
<feature type="region of interest" description="Disordered" evidence="3">
    <location>
        <begin position="2844"/>
        <end position="2906"/>
    </location>
</feature>
<feature type="region of interest" description="Disordered" evidence="3">
    <location>
        <begin position="2142"/>
        <end position="2173"/>
    </location>
</feature>
<feature type="domain" description="PH" evidence="4">
    <location>
        <begin position="1891"/>
        <end position="2004"/>
    </location>
</feature>
<dbReference type="Pfam" id="PF00621">
    <property type="entry name" value="RhoGEF"/>
    <property type="match status" value="1"/>
</dbReference>
<evidence type="ECO:0000256" key="3">
    <source>
        <dbReference type="SAM" id="MobiDB-lite"/>
    </source>
</evidence>
<feature type="compositionally biased region" description="Low complexity" evidence="3">
    <location>
        <begin position="723"/>
        <end position="732"/>
    </location>
</feature>
<feature type="domain" description="DH" evidence="5">
    <location>
        <begin position="2472"/>
        <end position="2666"/>
    </location>
</feature>
<dbReference type="Gene3D" id="2.30.29.30">
    <property type="entry name" value="Pleckstrin-homology domain (PH domain)/Phosphotyrosine-binding domain (PTB)"/>
    <property type="match status" value="3"/>
</dbReference>
<dbReference type="PROSITE" id="PS50898">
    <property type="entry name" value="RBD"/>
    <property type="match status" value="1"/>
</dbReference>